<dbReference type="SUPFAM" id="SSF53933">
    <property type="entry name" value="Microbial ribonucleases"/>
    <property type="match status" value="1"/>
</dbReference>
<name>A0AAN6SSV4_9PEZI</name>
<protein>
    <submittedName>
        <fullName evidence="4">Uncharacterized protein</fullName>
    </submittedName>
</protein>
<feature type="region of interest" description="Disordered" evidence="3">
    <location>
        <begin position="109"/>
        <end position="140"/>
    </location>
</feature>
<keyword evidence="2" id="KW-0378">Hydrolase</keyword>
<dbReference type="GO" id="GO:0003723">
    <property type="term" value="F:RNA binding"/>
    <property type="evidence" value="ECO:0007669"/>
    <property type="project" value="InterPro"/>
</dbReference>
<evidence type="ECO:0000313" key="4">
    <source>
        <dbReference type="EMBL" id="KAK4040793.1"/>
    </source>
</evidence>
<comment type="caution">
    <text evidence="4">The sequence shown here is derived from an EMBL/GenBank/DDBJ whole genome shotgun (WGS) entry which is preliminary data.</text>
</comment>
<dbReference type="GO" id="GO:0016787">
    <property type="term" value="F:hydrolase activity"/>
    <property type="evidence" value="ECO:0007669"/>
    <property type="project" value="UniProtKB-KW"/>
</dbReference>
<keyword evidence="1" id="KW-0540">Nuclease</keyword>
<dbReference type="InterPro" id="IPR016191">
    <property type="entry name" value="Ribonuclease/ribotoxin"/>
</dbReference>
<feature type="compositionally biased region" description="Polar residues" evidence="3">
    <location>
        <begin position="109"/>
        <end position="129"/>
    </location>
</feature>
<keyword evidence="5" id="KW-1185">Reference proteome</keyword>
<evidence type="ECO:0000256" key="3">
    <source>
        <dbReference type="SAM" id="MobiDB-lite"/>
    </source>
</evidence>
<evidence type="ECO:0000313" key="5">
    <source>
        <dbReference type="Proteomes" id="UP001303115"/>
    </source>
</evidence>
<gene>
    <name evidence="4" type="ORF">C8A01DRAFT_15353</name>
</gene>
<evidence type="ECO:0000256" key="2">
    <source>
        <dbReference type="ARBA" id="ARBA00022801"/>
    </source>
</evidence>
<evidence type="ECO:0000256" key="1">
    <source>
        <dbReference type="ARBA" id="ARBA00022722"/>
    </source>
</evidence>
<dbReference type="GO" id="GO:0004540">
    <property type="term" value="F:RNA nuclease activity"/>
    <property type="evidence" value="ECO:0007669"/>
    <property type="project" value="InterPro"/>
</dbReference>
<dbReference type="EMBL" id="MU854369">
    <property type="protein sequence ID" value="KAK4040793.1"/>
    <property type="molecule type" value="Genomic_DNA"/>
</dbReference>
<sequence>RIPAKSVREQVQAAPWRLPARGYPKSHKGFEHRGNVYTLRAEPPWVEFPILNTRDGCGWRGDQSPGPVRAIYNDDDRGTFDVVYHDPTAERRGKHHGFTMAIYRPATRWNGTRSGNTRRSGSMGNSTEWPSLGQGVVGGQKPSGACKVEIRHTYQRTVTFVGLV</sequence>
<proteinExistence type="predicted"/>
<organism evidence="4 5">
    <name type="scientific">Parachaetomium inaequale</name>
    <dbReference type="NCBI Taxonomy" id="2588326"/>
    <lineage>
        <taxon>Eukaryota</taxon>
        <taxon>Fungi</taxon>
        <taxon>Dikarya</taxon>
        <taxon>Ascomycota</taxon>
        <taxon>Pezizomycotina</taxon>
        <taxon>Sordariomycetes</taxon>
        <taxon>Sordariomycetidae</taxon>
        <taxon>Sordariales</taxon>
        <taxon>Chaetomiaceae</taxon>
        <taxon>Parachaetomium</taxon>
    </lineage>
</organism>
<dbReference type="AlphaFoldDB" id="A0AAN6SSV4"/>
<accession>A0AAN6SSV4</accession>
<dbReference type="Proteomes" id="UP001303115">
    <property type="component" value="Unassembled WGS sequence"/>
</dbReference>
<dbReference type="Gene3D" id="3.10.450.30">
    <property type="entry name" value="Microbial ribonucleases"/>
    <property type="match status" value="1"/>
</dbReference>
<reference evidence="5" key="1">
    <citation type="journal article" date="2023" name="Mol. Phylogenet. Evol.">
        <title>Genome-scale phylogeny and comparative genomics of the fungal order Sordariales.</title>
        <authorList>
            <person name="Hensen N."/>
            <person name="Bonometti L."/>
            <person name="Westerberg I."/>
            <person name="Brannstrom I.O."/>
            <person name="Guillou S."/>
            <person name="Cros-Aarteil S."/>
            <person name="Calhoun S."/>
            <person name="Haridas S."/>
            <person name="Kuo A."/>
            <person name="Mondo S."/>
            <person name="Pangilinan J."/>
            <person name="Riley R."/>
            <person name="LaButti K."/>
            <person name="Andreopoulos B."/>
            <person name="Lipzen A."/>
            <person name="Chen C."/>
            <person name="Yan M."/>
            <person name="Daum C."/>
            <person name="Ng V."/>
            <person name="Clum A."/>
            <person name="Steindorff A."/>
            <person name="Ohm R.A."/>
            <person name="Martin F."/>
            <person name="Silar P."/>
            <person name="Natvig D.O."/>
            <person name="Lalanne C."/>
            <person name="Gautier V."/>
            <person name="Ament-Velasquez S.L."/>
            <person name="Kruys A."/>
            <person name="Hutchinson M.I."/>
            <person name="Powell A.J."/>
            <person name="Barry K."/>
            <person name="Miller A.N."/>
            <person name="Grigoriev I.V."/>
            <person name="Debuchy R."/>
            <person name="Gladieux P."/>
            <person name="Hiltunen Thoren M."/>
            <person name="Johannesson H."/>
        </authorList>
    </citation>
    <scope>NUCLEOTIDE SEQUENCE [LARGE SCALE GENOMIC DNA]</scope>
    <source>
        <strain evidence="5">CBS 284.82</strain>
    </source>
</reference>
<feature type="non-terminal residue" evidence="4">
    <location>
        <position position="1"/>
    </location>
</feature>